<name>C2EGI2_9LACO</name>
<keyword evidence="2" id="KW-1133">Transmembrane helix</keyword>
<dbReference type="HOGENOM" id="CLU_1136915_0_0_9"/>
<dbReference type="Proteomes" id="UP000003531">
    <property type="component" value="Unassembled WGS sequence"/>
</dbReference>
<feature type="transmembrane region" description="Helical" evidence="2">
    <location>
        <begin position="84"/>
        <end position="102"/>
    </location>
</feature>
<feature type="transmembrane region" description="Helical" evidence="2">
    <location>
        <begin position="223"/>
        <end position="245"/>
    </location>
</feature>
<comment type="caution">
    <text evidence="4">The sequence shown here is derived from an EMBL/GenBank/DDBJ whole genome shotgun (WGS) entry which is preliminary data.</text>
</comment>
<keyword evidence="2" id="KW-0472">Membrane</keyword>
<feature type="transmembrane region" description="Helical" evidence="2">
    <location>
        <begin position="144"/>
        <end position="165"/>
    </location>
</feature>
<dbReference type="Pfam" id="PF02517">
    <property type="entry name" value="Rce1-like"/>
    <property type="match status" value="1"/>
</dbReference>
<dbReference type="InterPro" id="IPR003675">
    <property type="entry name" value="Rce1/LyrA-like_dom"/>
</dbReference>
<proteinExistence type="inferred from homology"/>
<evidence type="ECO:0000256" key="2">
    <source>
        <dbReference type="SAM" id="Phobius"/>
    </source>
</evidence>
<sequence length="250" mass="28231">MERNETMEKKTFIIPVGLVGLYAVLLVISGIIVQLLSLNSSNSKTFASVIINFVICALFLWLNKKYIRVKIDFKFTFSFFKRHIILATVLAIITILIVIGNVKNLPLALMVSLQAGIVEEVICRGIISKYIYNDLNKVEEKRRIWISAISSGLAFGMLHFINLFRQGLLPTINQVIAATAIGMFFGVIYLVYKNLFGTIFIHFLNDFWIIAVTGTITEQDSGTIAMIISSVLYWIILGFIAWRIIKKKVA</sequence>
<evidence type="ECO:0000313" key="5">
    <source>
        <dbReference type="Proteomes" id="UP000003531"/>
    </source>
</evidence>
<organism evidence="4 5">
    <name type="scientific">Ligilactobacillus salivarius DSM 20555 = ATCC 11741</name>
    <dbReference type="NCBI Taxonomy" id="1423799"/>
    <lineage>
        <taxon>Bacteria</taxon>
        <taxon>Bacillati</taxon>
        <taxon>Bacillota</taxon>
        <taxon>Bacilli</taxon>
        <taxon>Lactobacillales</taxon>
        <taxon>Lactobacillaceae</taxon>
        <taxon>Ligilactobacillus</taxon>
    </lineage>
</organism>
<feature type="transmembrane region" description="Helical" evidence="2">
    <location>
        <begin position="45"/>
        <end position="63"/>
    </location>
</feature>
<feature type="transmembrane region" description="Helical" evidence="2">
    <location>
        <begin position="199"/>
        <end position="217"/>
    </location>
</feature>
<keyword evidence="4" id="KW-0378">Hydrolase</keyword>
<evidence type="ECO:0000256" key="1">
    <source>
        <dbReference type="ARBA" id="ARBA00009067"/>
    </source>
</evidence>
<comment type="similarity">
    <text evidence="1">Belongs to the UPF0177 family.</text>
</comment>
<accession>C2EGI2</accession>
<feature type="transmembrane region" description="Helical" evidence="2">
    <location>
        <begin position="171"/>
        <end position="192"/>
    </location>
</feature>
<keyword evidence="2" id="KW-0812">Transmembrane</keyword>
<dbReference type="GO" id="GO:0080120">
    <property type="term" value="P:CAAX-box protein maturation"/>
    <property type="evidence" value="ECO:0007669"/>
    <property type="project" value="UniProtKB-ARBA"/>
</dbReference>
<feature type="domain" description="CAAX prenyl protease 2/Lysostaphin resistance protein A-like" evidence="3">
    <location>
        <begin position="104"/>
        <end position="207"/>
    </location>
</feature>
<feature type="transmembrane region" description="Helical" evidence="2">
    <location>
        <begin position="12"/>
        <end position="33"/>
    </location>
</feature>
<keyword evidence="4" id="KW-0645">Protease</keyword>
<dbReference type="GO" id="GO:0006508">
    <property type="term" value="P:proteolysis"/>
    <property type="evidence" value="ECO:0007669"/>
    <property type="project" value="UniProtKB-KW"/>
</dbReference>
<gene>
    <name evidence="4" type="ORF">HMPREF0545_0754</name>
</gene>
<evidence type="ECO:0000259" key="3">
    <source>
        <dbReference type="Pfam" id="PF02517"/>
    </source>
</evidence>
<feature type="transmembrane region" description="Helical" evidence="2">
    <location>
        <begin position="108"/>
        <end position="132"/>
    </location>
</feature>
<dbReference type="GO" id="GO:0004175">
    <property type="term" value="F:endopeptidase activity"/>
    <property type="evidence" value="ECO:0007669"/>
    <property type="project" value="UniProtKB-ARBA"/>
</dbReference>
<dbReference type="AlphaFoldDB" id="C2EGI2"/>
<protein>
    <submittedName>
        <fullName evidence="4">CAAX amino terminal protease family protein</fullName>
    </submittedName>
</protein>
<reference evidence="4 5" key="1">
    <citation type="submission" date="2009-01" db="EMBL/GenBank/DDBJ databases">
        <authorList>
            <person name="Qin X."/>
            <person name="Bachman B."/>
            <person name="Battles P."/>
            <person name="Bell A."/>
            <person name="Bess C."/>
            <person name="Bickham C."/>
            <person name="Chaboub L."/>
            <person name="Chen D."/>
            <person name="Coyle M."/>
            <person name="Deiros D.R."/>
            <person name="Dinh H."/>
            <person name="Forbes L."/>
            <person name="Fowler G."/>
            <person name="Francisco L."/>
            <person name="Fu Q."/>
            <person name="Gubbala S."/>
            <person name="Hale W."/>
            <person name="Han Y."/>
            <person name="Hemphill L."/>
            <person name="Highlander S.K."/>
            <person name="Hirani K."/>
            <person name="Hogues M."/>
            <person name="Jackson L."/>
            <person name="Jakkamsetti A."/>
            <person name="Javaid M."/>
            <person name="Jiang H."/>
            <person name="Korchina V."/>
            <person name="Kovar C."/>
            <person name="Lara F."/>
            <person name="Lee S."/>
            <person name="Mata R."/>
            <person name="Mathew T."/>
            <person name="Moen C."/>
            <person name="Morales K."/>
            <person name="Munidasa M."/>
            <person name="Nazareth L."/>
            <person name="Ngo R."/>
            <person name="Nguyen L."/>
            <person name="Okwuonu G."/>
            <person name="Ongeri F."/>
            <person name="Patil S."/>
            <person name="Petrosino J."/>
            <person name="Pham C."/>
            <person name="Pham P."/>
            <person name="Pu L.-L."/>
            <person name="Puazo M."/>
            <person name="Raj R."/>
            <person name="Reid J."/>
            <person name="Rouhana J."/>
            <person name="Saada N."/>
            <person name="Shang Y."/>
            <person name="Simmons D."/>
            <person name="Thornton R."/>
            <person name="Warren J."/>
            <person name="Weissenberger G."/>
            <person name="Zhang J."/>
            <person name="Zhang L."/>
            <person name="Zhou C."/>
            <person name="Zhu D."/>
            <person name="Muzny D."/>
            <person name="Worley K."/>
            <person name="Gibbs R."/>
        </authorList>
    </citation>
    <scope>NUCLEOTIDE SEQUENCE [LARGE SCALE GENOMIC DNA]</scope>
    <source>
        <strain evidence="4 5">ATCC 11741</strain>
    </source>
</reference>
<evidence type="ECO:0000313" key="4">
    <source>
        <dbReference type="EMBL" id="EEJ74254.1"/>
    </source>
</evidence>
<dbReference type="EMBL" id="ACGT01000005">
    <property type="protein sequence ID" value="EEJ74254.1"/>
    <property type="molecule type" value="Genomic_DNA"/>
</dbReference>